<dbReference type="InterPro" id="IPR023577">
    <property type="entry name" value="CYTH_domain"/>
</dbReference>
<dbReference type="InterPro" id="IPR033469">
    <property type="entry name" value="CYTH-like_dom_sf"/>
</dbReference>
<dbReference type="Pfam" id="PF01928">
    <property type="entry name" value="CYTH"/>
    <property type="match status" value="1"/>
</dbReference>
<proteinExistence type="predicted"/>
<dbReference type="EMBL" id="UOED01000112">
    <property type="protein sequence ID" value="VAV96994.1"/>
    <property type="molecule type" value="Genomic_DNA"/>
</dbReference>
<name>A0A3B0RTB5_9ZZZZ</name>
<dbReference type="PANTHER" id="PTHR40114">
    <property type="entry name" value="SLR0698 PROTEIN"/>
    <property type="match status" value="1"/>
</dbReference>
<accession>A0A3B0RTB5</accession>
<dbReference type="PANTHER" id="PTHR40114:SF1">
    <property type="entry name" value="SLR0698 PROTEIN"/>
    <property type="match status" value="1"/>
</dbReference>
<dbReference type="SUPFAM" id="SSF55154">
    <property type="entry name" value="CYTH-like phosphatases"/>
    <property type="match status" value="1"/>
</dbReference>
<organism evidence="2">
    <name type="scientific">hydrothermal vent metagenome</name>
    <dbReference type="NCBI Taxonomy" id="652676"/>
    <lineage>
        <taxon>unclassified sequences</taxon>
        <taxon>metagenomes</taxon>
        <taxon>ecological metagenomes</taxon>
    </lineage>
</organism>
<evidence type="ECO:0000313" key="2">
    <source>
        <dbReference type="EMBL" id="VAV96994.1"/>
    </source>
</evidence>
<protein>
    <recommendedName>
        <fullName evidence="1">CYTH domain-containing protein</fullName>
    </recommendedName>
</protein>
<dbReference type="AlphaFoldDB" id="A0A3B0RTB5"/>
<sequence>MIKGLFNHTPKVNVEIERKFLIAAKPGLTPEKRYKIRQGYIAREGGNAVRIRQCDDRYILSVKTPAKGMGRYEVETNINADEGGVLFAACAHPPIEKIREIYPIGHHVWELDIFTGLNKGLIIAEVELSSEAEKITLPDWIGPEVTGFKKFYNANLSSNPFRNWAVKYTDLVDRMSG</sequence>
<evidence type="ECO:0000259" key="1">
    <source>
        <dbReference type="PROSITE" id="PS51707"/>
    </source>
</evidence>
<reference evidence="2" key="1">
    <citation type="submission" date="2018-06" db="EMBL/GenBank/DDBJ databases">
        <authorList>
            <person name="Zhirakovskaya E."/>
        </authorList>
    </citation>
    <scope>NUCLEOTIDE SEQUENCE</scope>
</reference>
<dbReference type="PIRSF" id="PIRSF016487">
    <property type="entry name" value="CYTH_UCP016487"/>
    <property type="match status" value="1"/>
</dbReference>
<dbReference type="InterPro" id="IPR012042">
    <property type="entry name" value="NeuTTM/CthTTM-like"/>
</dbReference>
<dbReference type="PROSITE" id="PS51707">
    <property type="entry name" value="CYTH"/>
    <property type="match status" value="1"/>
</dbReference>
<dbReference type="CDD" id="cd07891">
    <property type="entry name" value="CYTH-like_CthTTM-like_1"/>
    <property type="match status" value="1"/>
</dbReference>
<dbReference type="Gene3D" id="2.40.320.10">
    <property type="entry name" value="Hypothetical Protein Pfu-838710-001"/>
    <property type="match status" value="1"/>
</dbReference>
<dbReference type="SMART" id="SM01118">
    <property type="entry name" value="CYTH"/>
    <property type="match status" value="1"/>
</dbReference>
<feature type="domain" description="CYTH" evidence="1">
    <location>
        <begin position="13"/>
        <end position="158"/>
    </location>
</feature>
<gene>
    <name evidence="2" type="ORF">MNBD_ALPHA02-1199</name>
</gene>